<accession>A0ABQ0L7Y0</accession>
<feature type="region of interest" description="Disordered" evidence="1">
    <location>
        <begin position="1"/>
        <end position="50"/>
    </location>
</feature>
<proteinExistence type="predicted"/>
<protein>
    <submittedName>
        <fullName evidence="2">Uncharacterized protein</fullName>
    </submittedName>
</protein>
<evidence type="ECO:0000313" key="3">
    <source>
        <dbReference type="Proteomes" id="UP000815677"/>
    </source>
</evidence>
<feature type="region of interest" description="Disordered" evidence="1">
    <location>
        <begin position="79"/>
        <end position="98"/>
    </location>
</feature>
<keyword evidence="3" id="KW-1185">Reference proteome</keyword>
<feature type="compositionally biased region" description="Polar residues" evidence="1">
    <location>
        <begin position="81"/>
        <end position="96"/>
    </location>
</feature>
<dbReference type="EMBL" id="DF843281">
    <property type="protein sequence ID" value="GAT47270.1"/>
    <property type="molecule type" value="Genomic_DNA"/>
</dbReference>
<name>A0ABQ0L7Y0_MYCCL</name>
<evidence type="ECO:0000313" key="2">
    <source>
        <dbReference type="EMBL" id="GAT47270.1"/>
    </source>
</evidence>
<reference evidence="2" key="1">
    <citation type="submission" date="2014-09" db="EMBL/GenBank/DDBJ databases">
        <title>Genome sequence of the luminous mushroom Mycena chlorophos for searching fungal bioluminescence genes.</title>
        <authorList>
            <person name="Tanaka Y."/>
            <person name="Kasuga D."/>
            <person name="Oba Y."/>
            <person name="Hase S."/>
            <person name="Sato K."/>
            <person name="Oba Y."/>
            <person name="Sakakibara Y."/>
        </authorList>
    </citation>
    <scope>NUCLEOTIDE SEQUENCE</scope>
</reference>
<gene>
    <name evidence="2" type="ORF">MCHLO_04735</name>
</gene>
<sequence length="247" mass="27267">MPPTHVNLPSDTQPPAAEHPGSRPGTLSARDKRAHPPTSNSAPRRARRNLSRLSPYRAIIRWLGDPPLIANRPSEEDLVSTIESSTGKSSNSSQRRIQGVSWTPAGNLAVFTRHPYLASQLIEENPKAGNDLESRLRDLFEDRRIEVVVDADAPWTWAVLHGIPAAPFWDAHNNGGDAVWVEFFSQGYGDADILSYTPMVKAGHDRDATGHLSLKLAFTNPAAAQRLLRQRGLFLFGAHCKAAKYRQ</sequence>
<evidence type="ECO:0000256" key="1">
    <source>
        <dbReference type="SAM" id="MobiDB-lite"/>
    </source>
</evidence>
<dbReference type="Proteomes" id="UP000815677">
    <property type="component" value="Unassembled WGS sequence"/>
</dbReference>
<organism evidence="2 3">
    <name type="scientific">Mycena chlorophos</name>
    <name type="common">Agaric fungus</name>
    <name type="synonym">Agaricus chlorophos</name>
    <dbReference type="NCBI Taxonomy" id="658473"/>
    <lineage>
        <taxon>Eukaryota</taxon>
        <taxon>Fungi</taxon>
        <taxon>Dikarya</taxon>
        <taxon>Basidiomycota</taxon>
        <taxon>Agaricomycotina</taxon>
        <taxon>Agaricomycetes</taxon>
        <taxon>Agaricomycetidae</taxon>
        <taxon>Agaricales</taxon>
        <taxon>Marasmiineae</taxon>
        <taxon>Mycenaceae</taxon>
        <taxon>Mycena</taxon>
    </lineage>
</organism>